<dbReference type="EC" id="1.5.3.1" evidence="6"/>
<evidence type="ECO:0000259" key="4">
    <source>
        <dbReference type="Pfam" id="PF08669"/>
    </source>
</evidence>
<name>A0A7W6S1I5_9PROT</name>
<dbReference type="Pfam" id="PF12831">
    <property type="entry name" value="FAD_oxidored"/>
    <property type="match status" value="1"/>
</dbReference>
<evidence type="ECO:0000313" key="7">
    <source>
        <dbReference type="Proteomes" id="UP000555728"/>
    </source>
</evidence>
<evidence type="ECO:0000259" key="3">
    <source>
        <dbReference type="Pfam" id="PF01571"/>
    </source>
</evidence>
<evidence type="ECO:0000313" key="6">
    <source>
        <dbReference type="EMBL" id="MBB4287134.1"/>
    </source>
</evidence>
<dbReference type="Pfam" id="PF08669">
    <property type="entry name" value="GCV_T_C"/>
    <property type="match status" value="1"/>
</dbReference>
<dbReference type="Pfam" id="PF01571">
    <property type="entry name" value="GCV_T"/>
    <property type="match status" value="1"/>
</dbReference>
<dbReference type="Gene3D" id="3.30.1360.120">
    <property type="entry name" value="Probable tRNA modification gtpase trme, domain 1"/>
    <property type="match status" value="1"/>
</dbReference>
<dbReference type="Gene3D" id="3.50.50.60">
    <property type="entry name" value="FAD/NAD(P)-binding domain"/>
    <property type="match status" value="1"/>
</dbReference>
<dbReference type="Pfam" id="PF13510">
    <property type="entry name" value="Fer2_4"/>
    <property type="match status" value="1"/>
</dbReference>
<feature type="domain" description="SoxA A3" evidence="5">
    <location>
        <begin position="536"/>
        <end position="620"/>
    </location>
</feature>
<dbReference type="SUPFAM" id="SSF51905">
    <property type="entry name" value="FAD/NAD(P)-binding domain"/>
    <property type="match status" value="1"/>
</dbReference>
<accession>A0A7W6S1I5</accession>
<dbReference type="InterPro" id="IPR006277">
    <property type="entry name" value="Sarcosine_oxidase_asu"/>
</dbReference>
<dbReference type="InterPro" id="IPR029043">
    <property type="entry name" value="GcvT/YgfZ_C"/>
</dbReference>
<dbReference type="InterPro" id="IPR027266">
    <property type="entry name" value="TrmE/GcvT-like"/>
</dbReference>
<organism evidence="6 7">
    <name type="scientific">Roseospira goensis</name>
    <dbReference type="NCBI Taxonomy" id="391922"/>
    <lineage>
        <taxon>Bacteria</taxon>
        <taxon>Pseudomonadati</taxon>
        <taxon>Pseudomonadota</taxon>
        <taxon>Alphaproteobacteria</taxon>
        <taxon>Rhodospirillales</taxon>
        <taxon>Rhodospirillaceae</taxon>
        <taxon>Roseospira</taxon>
    </lineage>
</organism>
<dbReference type="Proteomes" id="UP000555728">
    <property type="component" value="Unassembled WGS sequence"/>
</dbReference>
<dbReference type="PIRSF" id="PIRSF037980">
    <property type="entry name" value="SoxA"/>
    <property type="match status" value="1"/>
</dbReference>
<keyword evidence="7" id="KW-1185">Reference proteome</keyword>
<dbReference type="PRINTS" id="PR00368">
    <property type="entry name" value="FADPNR"/>
</dbReference>
<gene>
    <name evidence="6" type="ORF">GGD88_002878</name>
</gene>
<dbReference type="InterPro" id="IPR036188">
    <property type="entry name" value="FAD/NAD-bd_sf"/>
</dbReference>
<dbReference type="InterPro" id="IPR013977">
    <property type="entry name" value="GcvT_C"/>
</dbReference>
<dbReference type="InterPro" id="IPR041117">
    <property type="entry name" value="SoxA_A3"/>
</dbReference>
<reference evidence="6 7" key="1">
    <citation type="submission" date="2020-08" db="EMBL/GenBank/DDBJ databases">
        <title>Genome sequencing of Purple Non-Sulfur Bacteria from various extreme environments.</title>
        <authorList>
            <person name="Mayer M."/>
        </authorList>
    </citation>
    <scope>NUCLEOTIDE SEQUENCE [LARGE SCALE GENOMIC DNA]</scope>
    <source>
        <strain evidence="6 7">JA135</strain>
    </source>
</reference>
<evidence type="ECO:0000256" key="1">
    <source>
        <dbReference type="ARBA" id="ARBA00008609"/>
    </source>
</evidence>
<dbReference type="PANTHER" id="PTHR43757:SF2">
    <property type="entry name" value="AMINOMETHYLTRANSFERASE, MITOCHONDRIAL"/>
    <property type="match status" value="1"/>
</dbReference>
<dbReference type="Gene3D" id="3.10.20.440">
    <property type="entry name" value="2Fe-2S iron-sulphur cluster binding domain, sarcosine oxidase, alpha subunit, N-terminal domain"/>
    <property type="match status" value="1"/>
</dbReference>
<dbReference type="InterPro" id="IPR006222">
    <property type="entry name" value="GCVT_N"/>
</dbReference>
<dbReference type="PRINTS" id="PR00411">
    <property type="entry name" value="PNDRDTASEI"/>
</dbReference>
<dbReference type="GO" id="GO:0008115">
    <property type="term" value="F:sarcosine oxidase activity"/>
    <property type="evidence" value="ECO:0007669"/>
    <property type="project" value="UniProtKB-EC"/>
</dbReference>
<keyword evidence="2 6" id="KW-0560">Oxidoreductase</keyword>
<dbReference type="GO" id="GO:0046653">
    <property type="term" value="P:tetrahydrofolate metabolic process"/>
    <property type="evidence" value="ECO:0007669"/>
    <property type="project" value="InterPro"/>
</dbReference>
<comment type="caution">
    <text evidence="6">The sequence shown here is derived from an EMBL/GenBank/DDBJ whole genome shotgun (WGS) entry which is preliminary data.</text>
</comment>
<dbReference type="NCBIfam" id="TIGR01372">
    <property type="entry name" value="soxA"/>
    <property type="match status" value="1"/>
</dbReference>
<dbReference type="PANTHER" id="PTHR43757">
    <property type="entry name" value="AMINOMETHYLTRANSFERASE"/>
    <property type="match status" value="1"/>
</dbReference>
<sequence>MSATASPKPARQPERLEHGGLIDRGRALTFRFDGRALTGHPGDTLASALLANGVRLVARSFKYHRPRGIVGDGPEEPSALVAVGAGARHEPNTRATVVDLVDGLEARSQNRWPLLRWDAGALTGLVGAFAPVGFYYKTFMTPARLWPLQEAVLRRLAGMGSSPTAADPDAYAHRGAHCDLLVVGAGPAGLMAAWAAARAGARVILADERAALGGCLLRERVTLDGAPGHAWVAAVLDALRALGDRVTLLPRTTVTGQHDHGFWQAVERVADHDPAPAPDRVRQRLWQIRARQTVLATGAIERPLVFAGNDRPGVMLASAARAYVNQYAVAPGRRAVLFASHDEGYRTALDLHAAGIQVPAVVDPRAGVRGPLPDRVRALGIPVRDGHVIADTQGTARRGLNGVTVNRLVDGGPDMVPVGDWIDADLLAVAGGWSPTLHLHAQAGAKPVWDAERLAFLPDPERGKEWMCGGCAGVLRLDDALADGLAAGQGAAEALGLRPGAAPPLPTVGADDPAMAGSGQPQTALWAVPKPAVANGKRFVDIQDDVTVEDIALAHREGYASVEHLKRYTTLGMGTDQGKTSNVAGLALLAEARGEPIPAVGTTTFRAPYTPVTLGALAGRHVGAHIAPVRRSPMHAAQAEMGAVFQPTGLWLRPRHFPRDGETLAEAVRREVIATRSGVGLCDVSFLGKIDVQGPDAAEFLNRVYINGWKGLAVGKARYGLMLREDGLAMDDGTTARLADDHFAMTTTTANAVAVMTHLEYGLQVLWPELDVRVVSTTDEWAAVALAGPKSRRVLEEATDLDVSNDALPFMGVTEGTVCGLPARLFRISFSGELAYEINVPAGYGDALWRRLVMVGKPFGLTPYGAEALGVMRIEKGHVAGPELDGRTTPHDLGLGRMVSTKKSFIGRRLLERAALTDPERPALVGLVPEDGATVLAGGSQIVAVADRDTPPPVPMIGHVSSGCAGPGVGHPVALGFLKGGLARWEGQTVLVSHPLKGTATPARVVAPHVYDPEGRRQHA</sequence>
<protein>
    <submittedName>
        <fullName evidence="6">Sarcosine oxidase subunit alpha</fullName>
        <ecNumber evidence="6">1.5.3.1</ecNumber>
    </submittedName>
</protein>
<evidence type="ECO:0000259" key="5">
    <source>
        <dbReference type="Pfam" id="PF17806"/>
    </source>
</evidence>
<dbReference type="InterPro" id="IPR041854">
    <property type="entry name" value="BFD-like_2Fe2S-bd_dom_sf"/>
</dbReference>
<dbReference type="InterPro" id="IPR042204">
    <property type="entry name" value="2Fe-2S-bd_N"/>
</dbReference>
<dbReference type="Gene3D" id="1.10.10.1100">
    <property type="entry name" value="BFD-like [2Fe-2S]-binding domain"/>
    <property type="match status" value="1"/>
</dbReference>
<evidence type="ECO:0000256" key="2">
    <source>
        <dbReference type="ARBA" id="ARBA00023002"/>
    </source>
</evidence>
<feature type="domain" description="GCVT N-terminal" evidence="3">
    <location>
        <begin position="634"/>
        <end position="903"/>
    </location>
</feature>
<dbReference type="RefSeq" id="WP_184436589.1">
    <property type="nucleotide sequence ID" value="NZ_JACIGI010000028.1"/>
</dbReference>
<feature type="domain" description="Aminomethyltransferase C-terminal" evidence="4">
    <location>
        <begin position="924"/>
        <end position="1012"/>
    </location>
</feature>
<proteinExistence type="inferred from homology"/>
<dbReference type="Pfam" id="PF17806">
    <property type="entry name" value="SO_alpha_A3"/>
    <property type="match status" value="1"/>
</dbReference>
<dbReference type="AlphaFoldDB" id="A0A7W6S1I5"/>
<dbReference type="SUPFAM" id="SSF101790">
    <property type="entry name" value="Aminomethyltransferase beta-barrel domain"/>
    <property type="match status" value="1"/>
</dbReference>
<comment type="similarity">
    <text evidence="1">Belongs to the GcvT family.</text>
</comment>
<dbReference type="EMBL" id="JACIGI010000028">
    <property type="protein sequence ID" value="MBB4287134.1"/>
    <property type="molecule type" value="Genomic_DNA"/>
</dbReference>
<dbReference type="InterPro" id="IPR028896">
    <property type="entry name" value="GcvT/YgfZ/DmdA"/>
</dbReference>
<dbReference type="SUPFAM" id="SSF103025">
    <property type="entry name" value="Folate-binding domain"/>
    <property type="match status" value="1"/>
</dbReference>